<evidence type="ECO:0000313" key="1">
    <source>
        <dbReference type="EMBL" id="NML65909.1"/>
    </source>
</evidence>
<reference evidence="1 2" key="1">
    <citation type="submission" date="2020-04" db="EMBL/GenBank/DDBJ databases">
        <title>Hymenobacter polaris sp. nov., isolated from Arctic soil.</title>
        <authorList>
            <person name="Dahal R.H."/>
        </authorList>
    </citation>
    <scope>NUCLEOTIDE SEQUENCE [LARGE SCALE GENOMIC DNA]</scope>
    <source>
        <strain evidence="1 2">RP-2-7</strain>
    </source>
</reference>
<evidence type="ECO:0000313" key="2">
    <source>
        <dbReference type="Proteomes" id="UP000559626"/>
    </source>
</evidence>
<dbReference type="AlphaFoldDB" id="A0A7Y0FMY6"/>
<comment type="caution">
    <text evidence="1">The sequence shown here is derived from an EMBL/GenBank/DDBJ whole genome shotgun (WGS) entry which is preliminary data.</text>
</comment>
<gene>
    <name evidence="1" type="ORF">HHL22_11900</name>
</gene>
<dbReference type="Proteomes" id="UP000559626">
    <property type="component" value="Unassembled WGS sequence"/>
</dbReference>
<protein>
    <submittedName>
        <fullName evidence="1">Uncharacterized protein</fullName>
    </submittedName>
</protein>
<dbReference type="RefSeq" id="WP_169531534.1">
    <property type="nucleotide sequence ID" value="NZ_JABBGH010000002.1"/>
</dbReference>
<proteinExistence type="predicted"/>
<dbReference type="EMBL" id="JABBGH010000002">
    <property type="protein sequence ID" value="NML65909.1"/>
    <property type="molecule type" value="Genomic_DNA"/>
</dbReference>
<accession>A0A7Y0FMY6</accession>
<sequence length="148" mass="16475">MLSVSLTISDNQKASKLLDLLKELPFVEITGCQEVSPQDLAVLTGIFERHLAQREQGGSVIDVRSQASLSVDHAIYQSVFTEYGSEQLMPLFTQIATNPKPTDVVEFQVGERKAYCRFCNGFRVLYQLGSVVYTGQQSISVFHVLKLS</sequence>
<organism evidence="1 2">
    <name type="scientific">Hymenobacter polaris</name>
    <dbReference type="NCBI Taxonomy" id="2682546"/>
    <lineage>
        <taxon>Bacteria</taxon>
        <taxon>Pseudomonadati</taxon>
        <taxon>Bacteroidota</taxon>
        <taxon>Cytophagia</taxon>
        <taxon>Cytophagales</taxon>
        <taxon>Hymenobacteraceae</taxon>
        <taxon>Hymenobacter</taxon>
    </lineage>
</organism>
<name>A0A7Y0FMY6_9BACT</name>
<keyword evidence="2" id="KW-1185">Reference proteome</keyword>